<feature type="region of interest" description="Disordered" evidence="1">
    <location>
        <begin position="61"/>
        <end position="83"/>
    </location>
</feature>
<name>A0A4Y2BT13_ARAVE</name>
<sequence>MQDVMYLLGDSVPRPVGGFMYLIEEFKWCSKGGVCRRTSPPGPKLREPIASLLYSSRYTPAHHGAQQGKAVTGSGNLQPQHLP</sequence>
<proteinExistence type="predicted"/>
<gene>
    <name evidence="2" type="ORF">AVEN_154766_1</name>
</gene>
<keyword evidence="3" id="KW-1185">Reference proteome</keyword>
<reference evidence="2 3" key="1">
    <citation type="journal article" date="2019" name="Sci. Rep.">
        <title>Orb-weaving spider Araneus ventricosus genome elucidates the spidroin gene catalogue.</title>
        <authorList>
            <person name="Kono N."/>
            <person name="Nakamura H."/>
            <person name="Ohtoshi R."/>
            <person name="Moran D.A.P."/>
            <person name="Shinohara A."/>
            <person name="Yoshida Y."/>
            <person name="Fujiwara M."/>
            <person name="Mori M."/>
            <person name="Tomita M."/>
            <person name="Arakawa K."/>
        </authorList>
    </citation>
    <scope>NUCLEOTIDE SEQUENCE [LARGE SCALE GENOMIC DNA]</scope>
</reference>
<protein>
    <submittedName>
        <fullName evidence="2">Uncharacterized protein</fullName>
    </submittedName>
</protein>
<evidence type="ECO:0000256" key="1">
    <source>
        <dbReference type="SAM" id="MobiDB-lite"/>
    </source>
</evidence>
<accession>A0A4Y2BT13</accession>
<feature type="compositionally biased region" description="Polar residues" evidence="1">
    <location>
        <begin position="73"/>
        <end position="83"/>
    </location>
</feature>
<dbReference type="Proteomes" id="UP000499080">
    <property type="component" value="Unassembled WGS sequence"/>
</dbReference>
<evidence type="ECO:0000313" key="2">
    <source>
        <dbReference type="EMBL" id="GBL95351.1"/>
    </source>
</evidence>
<comment type="caution">
    <text evidence="2">The sequence shown here is derived from an EMBL/GenBank/DDBJ whole genome shotgun (WGS) entry which is preliminary data.</text>
</comment>
<evidence type="ECO:0000313" key="3">
    <source>
        <dbReference type="Proteomes" id="UP000499080"/>
    </source>
</evidence>
<dbReference type="EMBL" id="BGPR01000111">
    <property type="protein sequence ID" value="GBL95351.1"/>
    <property type="molecule type" value="Genomic_DNA"/>
</dbReference>
<dbReference type="AlphaFoldDB" id="A0A4Y2BT13"/>
<organism evidence="2 3">
    <name type="scientific">Araneus ventricosus</name>
    <name type="common">Orbweaver spider</name>
    <name type="synonym">Epeira ventricosa</name>
    <dbReference type="NCBI Taxonomy" id="182803"/>
    <lineage>
        <taxon>Eukaryota</taxon>
        <taxon>Metazoa</taxon>
        <taxon>Ecdysozoa</taxon>
        <taxon>Arthropoda</taxon>
        <taxon>Chelicerata</taxon>
        <taxon>Arachnida</taxon>
        <taxon>Araneae</taxon>
        <taxon>Araneomorphae</taxon>
        <taxon>Entelegynae</taxon>
        <taxon>Araneoidea</taxon>
        <taxon>Araneidae</taxon>
        <taxon>Araneus</taxon>
    </lineage>
</organism>